<dbReference type="PATRIC" id="fig|1229493.5.peg.5880"/>
<feature type="domain" description="PTS EIIB type-2" evidence="3">
    <location>
        <begin position="2"/>
        <end position="97"/>
    </location>
</feature>
<dbReference type="GO" id="GO:0008982">
    <property type="term" value="F:protein-N(PI)-phosphohistidine-sugar phosphotransferase activity"/>
    <property type="evidence" value="ECO:0007669"/>
    <property type="project" value="InterPro"/>
</dbReference>
<dbReference type="CDD" id="cd05563">
    <property type="entry name" value="PTS_IIB_ascorbate"/>
    <property type="match status" value="1"/>
</dbReference>
<organism evidence="4 5">
    <name type="scientific">Vibrio owensii CAIM 1854 = LMG 25443</name>
    <dbReference type="NCBI Taxonomy" id="1229493"/>
    <lineage>
        <taxon>Bacteria</taxon>
        <taxon>Pseudomonadati</taxon>
        <taxon>Pseudomonadota</taxon>
        <taxon>Gammaproteobacteria</taxon>
        <taxon>Vibrionales</taxon>
        <taxon>Vibrionaceae</taxon>
        <taxon>Vibrio</taxon>
    </lineage>
</organism>
<comment type="caution">
    <text evidence="4">The sequence shown here is derived from an EMBL/GenBank/DDBJ whole genome shotgun (WGS) entry which is preliminary data.</text>
</comment>
<dbReference type="Proteomes" id="UP000031586">
    <property type="component" value="Unassembled WGS sequence"/>
</dbReference>
<evidence type="ECO:0000256" key="2">
    <source>
        <dbReference type="ARBA" id="ARBA00022683"/>
    </source>
</evidence>
<dbReference type="EMBL" id="JPRD01000008">
    <property type="protein sequence ID" value="KIF54352.1"/>
    <property type="molecule type" value="Genomic_DNA"/>
</dbReference>
<dbReference type="Gene3D" id="3.40.50.2300">
    <property type="match status" value="1"/>
</dbReference>
<dbReference type="GO" id="GO:0009401">
    <property type="term" value="P:phosphoenolpyruvate-dependent sugar phosphotransferase system"/>
    <property type="evidence" value="ECO:0007669"/>
    <property type="project" value="UniProtKB-KW"/>
</dbReference>
<dbReference type="InterPro" id="IPR036095">
    <property type="entry name" value="PTS_EIIB-like_sf"/>
</dbReference>
<dbReference type="PROSITE" id="PS51099">
    <property type="entry name" value="PTS_EIIB_TYPE_2"/>
    <property type="match status" value="1"/>
</dbReference>
<evidence type="ECO:0000259" key="3">
    <source>
        <dbReference type="PROSITE" id="PS51099"/>
    </source>
</evidence>
<keyword evidence="2" id="KW-0598">Phosphotransferase system</keyword>
<keyword evidence="1" id="KW-0808">Transferase</keyword>
<dbReference type="InterPro" id="IPR003501">
    <property type="entry name" value="PTS_EIIB_2/3"/>
</dbReference>
<proteinExistence type="predicted"/>
<sequence length="99" mass="10844">MLKVWCVCGCGLGSSFALEMTAKPVLKKLELDAEVDHTTVSDVLSKKPDLILTSSTFAEAIKSSASEKQAKRIITINKFTDKKEMEEKIAAFAKEHGLI</sequence>
<reference evidence="4 5" key="1">
    <citation type="submission" date="2014-07" db="EMBL/GenBank/DDBJ databases">
        <title>Unique and conserved regions in Vibrio harveyi and related species in comparison with the shrimp pathogen Vibrio harveyi CAIM 1792.</title>
        <authorList>
            <person name="Espinoza-Valles I."/>
            <person name="Vora G."/>
            <person name="Leekitcharoenphon P."/>
            <person name="Ussery D."/>
            <person name="Hoj L."/>
            <person name="Gomez-Gil B."/>
        </authorList>
    </citation>
    <scope>NUCLEOTIDE SEQUENCE [LARGE SCALE GENOMIC DNA]</scope>
    <source>
        <strain evidence="5">CAIM 1854 / LMG 25443</strain>
    </source>
</reference>
<dbReference type="RefSeq" id="WP_020197721.1">
    <property type="nucleotide sequence ID" value="NZ_BAOH01000138.1"/>
</dbReference>
<evidence type="ECO:0000256" key="1">
    <source>
        <dbReference type="ARBA" id="ARBA00022679"/>
    </source>
</evidence>
<dbReference type="SUPFAM" id="SSF52794">
    <property type="entry name" value="PTS system IIB component-like"/>
    <property type="match status" value="1"/>
</dbReference>
<protein>
    <submittedName>
        <fullName evidence="4">PTS lactose transporter subunit IIB</fullName>
    </submittedName>
</protein>
<accession>A0A0C1WDB9</accession>
<dbReference type="AlphaFoldDB" id="A0A0C1WDB9"/>
<evidence type="ECO:0000313" key="4">
    <source>
        <dbReference type="EMBL" id="KIF54352.1"/>
    </source>
</evidence>
<dbReference type="Pfam" id="PF02302">
    <property type="entry name" value="PTS_IIB"/>
    <property type="match status" value="1"/>
</dbReference>
<evidence type="ECO:0000313" key="5">
    <source>
        <dbReference type="Proteomes" id="UP000031586"/>
    </source>
</evidence>
<gene>
    <name evidence="4" type="ORF">H735_04730</name>
</gene>
<dbReference type="InterPro" id="IPR013011">
    <property type="entry name" value="PTS_EIIB_2"/>
</dbReference>
<name>A0A0C1WDB9_9VIBR</name>